<dbReference type="STRING" id="1798561.A3B87_01955"/>
<dbReference type="EMBL" id="MFMW01000032">
    <property type="protein sequence ID" value="OGG86590.1"/>
    <property type="molecule type" value="Genomic_DNA"/>
</dbReference>
<evidence type="ECO:0000259" key="6">
    <source>
        <dbReference type="Pfam" id="PF00483"/>
    </source>
</evidence>
<dbReference type="PANTHER" id="PTHR43197:SF1">
    <property type="entry name" value="UTP--GLUCOSE-1-PHOSPHATE URIDYLYLTRANSFERASE"/>
    <property type="match status" value="1"/>
</dbReference>
<reference evidence="7 8" key="1">
    <citation type="journal article" date="2016" name="Nat. Commun.">
        <title>Thousands of microbial genomes shed light on interconnected biogeochemical processes in an aquifer system.</title>
        <authorList>
            <person name="Anantharaman K."/>
            <person name="Brown C.T."/>
            <person name="Hug L.A."/>
            <person name="Sharon I."/>
            <person name="Castelle C.J."/>
            <person name="Probst A.J."/>
            <person name="Thomas B.C."/>
            <person name="Singh A."/>
            <person name="Wilkins M.J."/>
            <person name="Karaoz U."/>
            <person name="Brodie E.L."/>
            <person name="Williams K.H."/>
            <person name="Hubbard S.S."/>
            <person name="Banfield J.F."/>
        </authorList>
    </citation>
    <scope>NUCLEOTIDE SEQUENCE [LARGE SCALE GENOMIC DNA]</scope>
</reference>
<dbReference type="InterPro" id="IPR005835">
    <property type="entry name" value="NTP_transferase_dom"/>
</dbReference>
<comment type="caution">
    <text evidence="7">The sequence shown here is derived from an EMBL/GenBank/DDBJ whole genome shotgun (WGS) entry which is preliminary data.</text>
</comment>
<evidence type="ECO:0000256" key="4">
    <source>
        <dbReference type="ARBA" id="ARBA00022695"/>
    </source>
</evidence>
<proteinExistence type="inferred from homology"/>
<dbReference type="AlphaFoldDB" id="A0A1F6FL49"/>
<keyword evidence="4" id="KW-0548">Nucleotidyltransferase</keyword>
<evidence type="ECO:0000256" key="3">
    <source>
        <dbReference type="ARBA" id="ARBA00022679"/>
    </source>
</evidence>
<comment type="similarity">
    <text evidence="1">Belongs to the UDPGP type 2 family.</text>
</comment>
<dbReference type="PANTHER" id="PTHR43197">
    <property type="entry name" value="UTP--GLUCOSE-1-PHOSPHATE URIDYLYLTRANSFERASE"/>
    <property type="match status" value="1"/>
</dbReference>
<accession>A0A1F6FL49</accession>
<dbReference type="GO" id="GO:0006011">
    <property type="term" value="P:UDP-alpha-D-glucose metabolic process"/>
    <property type="evidence" value="ECO:0007669"/>
    <property type="project" value="InterPro"/>
</dbReference>
<keyword evidence="3" id="KW-0808">Transferase</keyword>
<evidence type="ECO:0000313" key="8">
    <source>
        <dbReference type="Proteomes" id="UP000179136"/>
    </source>
</evidence>
<dbReference type="Pfam" id="PF00483">
    <property type="entry name" value="NTP_transferase"/>
    <property type="match status" value="1"/>
</dbReference>
<dbReference type="InterPro" id="IPR005771">
    <property type="entry name" value="GalU_uridylyltTrfase_bac/arc"/>
</dbReference>
<protein>
    <recommendedName>
        <fullName evidence="2">UTP--glucose-1-phosphate uridylyltransferase</fullName>
        <ecNumber evidence="2">2.7.7.9</ecNumber>
    </recommendedName>
</protein>
<dbReference type="InterPro" id="IPR029044">
    <property type="entry name" value="Nucleotide-diphossugar_trans"/>
</dbReference>
<gene>
    <name evidence="7" type="ORF">A3B87_01955</name>
</gene>
<name>A0A1F6FL49_9BACT</name>
<evidence type="ECO:0000256" key="2">
    <source>
        <dbReference type="ARBA" id="ARBA00012415"/>
    </source>
</evidence>
<dbReference type="Gene3D" id="3.90.550.10">
    <property type="entry name" value="Spore Coat Polysaccharide Biosynthesis Protein SpsA, Chain A"/>
    <property type="match status" value="1"/>
</dbReference>
<dbReference type="Proteomes" id="UP000179136">
    <property type="component" value="Unassembled WGS sequence"/>
</dbReference>
<evidence type="ECO:0000256" key="5">
    <source>
        <dbReference type="ARBA" id="ARBA00048128"/>
    </source>
</evidence>
<evidence type="ECO:0000256" key="1">
    <source>
        <dbReference type="ARBA" id="ARBA00006890"/>
    </source>
</evidence>
<organism evidence="7 8">
    <name type="scientific">Candidatus Kuenenbacteria bacterium RIFCSPHIGHO2_02_FULL_39_13</name>
    <dbReference type="NCBI Taxonomy" id="1798561"/>
    <lineage>
        <taxon>Bacteria</taxon>
        <taxon>Candidatus Kueneniibacteriota</taxon>
    </lineage>
</organism>
<sequence>MQLPKKAIITLAGMGTRFLPATKAQPKEMLPLIDKPIAQYVVEEMVAAGARDIIMVTKKGGHTIEDHFDSNFELEEQLKRTGKRDKLKAVVGISKIANFIYLRQKSYMPYGNGTPLRVAADLVSDGPFFYAFGDMLAQSKTPMAQQLLKIYQKNPEAAAVVAAYPVARKLVSHYGIFKIKPGTKNELERVVEKPGPAEAPSNLMNAGRFLFTAKILPIIRKMKIGKDNELWLVDAIQILVDQGEKVLVQACEGKFCDTGDPLNYLKTTLDFALERADLKDELKKYIAEKLKK</sequence>
<comment type="catalytic activity">
    <reaction evidence="5">
        <text>alpha-D-glucose 1-phosphate + UTP + H(+) = UDP-alpha-D-glucose + diphosphate</text>
        <dbReference type="Rhea" id="RHEA:19889"/>
        <dbReference type="ChEBI" id="CHEBI:15378"/>
        <dbReference type="ChEBI" id="CHEBI:33019"/>
        <dbReference type="ChEBI" id="CHEBI:46398"/>
        <dbReference type="ChEBI" id="CHEBI:58601"/>
        <dbReference type="ChEBI" id="CHEBI:58885"/>
        <dbReference type="EC" id="2.7.7.9"/>
    </reaction>
</comment>
<feature type="domain" description="Nucleotidyl transferase" evidence="6">
    <location>
        <begin position="6"/>
        <end position="269"/>
    </location>
</feature>
<dbReference type="SUPFAM" id="SSF53448">
    <property type="entry name" value="Nucleotide-diphospho-sugar transferases"/>
    <property type="match status" value="1"/>
</dbReference>
<evidence type="ECO:0000313" key="7">
    <source>
        <dbReference type="EMBL" id="OGG86590.1"/>
    </source>
</evidence>
<dbReference type="EC" id="2.7.7.9" evidence="2"/>
<dbReference type="GO" id="GO:0003983">
    <property type="term" value="F:UTP:glucose-1-phosphate uridylyltransferase activity"/>
    <property type="evidence" value="ECO:0007669"/>
    <property type="project" value="UniProtKB-EC"/>
</dbReference>